<dbReference type="GO" id="GO:0022857">
    <property type="term" value="F:transmembrane transporter activity"/>
    <property type="evidence" value="ECO:0007669"/>
    <property type="project" value="InterPro"/>
</dbReference>
<evidence type="ECO:0008006" key="10">
    <source>
        <dbReference type="Google" id="ProtNLM"/>
    </source>
</evidence>
<evidence type="ECO:0000256" key="4">
    <source>
        <dbReference type="ARBA" id="ARBA00022692"/>
    </source>
</evidence>
<feature type="transmembrane region" description="Helical" evidence="7">
    <location>
        <begin position="146"/>
        <end position="165"/>
    </location>
</feature>
<evidence type="ECO:0000256" key="6">
    <source>
        <dbReference type="ARBA" id="ARBA00023136"/>
    </source>
</evidence>
<keyword evidence="6 7" id="KW-0472">Membrane</keyword>
<dbReference type="SUPFAM" id="SSF103473">
    <property type="entry name" value="MFS general substrate transporter"/>
    <property type="match status" value="1"/>
</dbReference>
<dbReference type="Gene3D" id="1.20.1250.20">
    <property type="entry name" value="MFS general substrate transporter like domains"/>
    <property type="match status" value="2"/>
</dbReference>
<gene>
    <name evidence="8" type="ORF">Sjap_007675</name>
</gene>
<dbReference type="InterPro" id="IPR036259">
    <property type="entry name" value="MFS_trans_sf"/>
</dbReference>
<comment type="subcellular location">
    <subcellularLocation>
        <location evidence="1">Membrane</location>
    </subcellularLocation>
</comment>
<keyword evidence="3" id="KW-0762">Sugar transport</keyword>
<evidence type="ECO:0000256" key="3">
    <source>
        <dbReference type="ARBA" id="ARBA00022597"/>
    </source>
</evidence>
<evidence type="ECO:0000313" key="9">
    <source>
        <dbReference type="Proteomes" id="UP001417504"/>
    </source>
</evidence>
<dbReference type="InterPro" id="IPR050549">
    <property type="entry name" value="MFS_Trehalose_Transporter"/>
</dbReference>
<dbReference type="GO" id="GO:0016020">
    <property type="term" value="C:membrane"/>
    <property type="evidence" value="ECO:0007669"/>
    <property type="project" value="UniProtKB-SubCell"/>
</dbReference>
<dbReference type="Pfam" id="PF00083">
    <property type="entry name" value="Sugar_tr"/>
    <property type="match status" value="1"/>
</dbReference>
<keyword evidence="4 7" id="KW-0812">Transmembrane</keyword>
<feature type="transmembrane region" description="Helical" evidence="7">
    <location>
        <begin position="7"/>
        <end position="29"/>
    </location>
</feature>
<evidence type="ECO:0000256" key="7">
    <source>
        <dbReference type="SAM" id="Phobius"/>
    </source>
</evidence>
<name>A0AAP0PDR6_9MAGN</name>
<sequence>MVLIMGVCNGITTAGLVPCLILLVGLLFVPESPRWLHLPKEFSGKVMLIQAPFSAKMRRQKEFEVALSKLRGKDADISLEAAEIEIGAGLMCCQQFGGINGVCFYVSQIFVSAGFPSTLGTMLYACLQIPVTAMGAALIERVGRRALLLVRLVIGCKLCAISFYMKVHELSLEAVPALAVTGVLVPSLSTALSIC</sequence>
<evidence type="ECO:0000313" key="8">
    <source>
        <dbReference type="EMBL" id="KAK9137081.1"/>
    </source>
</evidence>
<proteinExistence type="inferred from homology"/>
<dbReference type="AlphaFoldDB" id="A0AAP0PDR6"/>
<keyword evidence="5 7" id="KW-1133">Transmembrane helix</keyword>
<keyword evidence="3" id="KW-0813">Transport</keyword>
<dbReference type="PANTHER" id="PTHR48021">
    <property type="match status" value="1"/>
</dbReference>
<keyword evidence="9" id="KW-1185">Reference proteome</keyword>
<feature type="transmembrane region" description="Helical" evidence="7">
    <location>
        <begin position="177"/>
        <end position="194"/>
    </location>
</feature>
<reference evidence="8 9" key="1">
    <citation type="submission" date="2024-01" db="EMBL/GenBank/DDBJ databases">
        <title>Genome assemblies of Stephania.</title>
        <authorList>
            <person name="Yang L."/>
        </authorList>
    </citation>
    <scope>NUCLEOTIDE SEQUENCE [LARGE SCALE GENOMIC DNA]</scope>
    <source>
        <strain evidence="8">QJT</strain>
        <tissue evidence="8">Leaf</tissue>
    </source>
</reference>
<protein>
    <recommendedName>
        <fullName evidence="10">Major facilitator superfamily (MFS) profile domain-containing protein</fullName>
    </recommendedName>
</protein>
<comment type="caution">
    <text evidence="8">The sequence shown here is derived from an EMBL/GenBank/DDBJ whole genome shotgun (WGS) entry which is preliminary data.</text>
</comment>
<accession>A0AAP0PDR6</accession>
<comment type="similarity">
    <text evidence="2">Belongs to the major facilitator superfamily. Sugar transporter (TC 2.A.1.1) family.</text>
</comment>
<organism evidence="8 9">
    <name type="scientific">Stephania japonica</name>
    <dbReference type="NCBI Taxonomy" id="461633"/>
    <lineage>
        <taxon>Eukaryota</taxon>
        <taxon>Viridiplantae</taxon>
        <taxon>Streptophyta</taxon>
        <taxon>Embryophyta</taxon>
        <taxon>Tracheophyta</taxon>
        <taxon>Spermatophyta</taxon>
        <taxon>Magnoliopsida</taxon>
        <taxon>Ranunculales</taxon>
        <taxon>Menispermaceae</taxon>
        <taxon>Menispermoideae</taxon>
        <taxon>Cissampelideae</taxon>
        <taxon>Stephania</taxon>
    </lineage>
</organism>
<dbReference type="Proteomes" id="UP001417504">
    <property type="component" value="Unassembled WGS sequence"/>
</dbReference>
<dbReference type="PANTHER" id="PTHR48021:SF13">
    <property type="entry name" value="SUGAR TRANSPORTER ERD6-LIKE 7"/>
    <property type="match status" value="1"/>
</dbReference>
<evidence type="ECO:0000256" key="2">
    <source>
        <dbReference type="ARBA" id="ARBA00010992"/>
    </source>
</evidence>
<dbReference type="InterPro" id="IPR005828">
    <property type="entry name" value="MFS_sugar_transport-like"/>
</dbReference>
<evidence type="ECO:0000256" key="5">
    <source>
        <dbReference type="ARBA" id="ARBA00022989"/>
    </source>
</evidence>
<dbReference type="EMBL" id="JBBNAE010000003">
    <property type="protein sequence ID" value="KAK9137081.1"/>
    <property type="molecule type" value="Genomic_DNA"/>
</dbReference>
<evidence type="ECO:0000256" key="1">
    <source>
        <dbReference type="ARBA" id="ARBA00004370"/>
    </source>
</evidence>